<evidence type="ECO:0000313" key="9">
    <source>
        <dbReference type="Proteomes" id="UP000000607"/>
    </source>
</evidence>
<dbReference type="InterPro" id="IPR015391">
    <property type="entry name" value="SurA_N"/>
</dbReference>
<accession>Q65UX4</accession>
<dbReference type="InterPro" id="IPR050280">
    <property type="entry name" value="OMP_Chaperone_SurA"/>
</dbReference>
<keyword evidence="2" id="KW-0574">Periplasm</keyword>
<dbReference type="PANTHER" id="PTHR47637:SF1">
    <property type="entry name" value="CHAPERONE SURA"/>
    <property type="match status" value="1"/>
</dbReference>
<dbReference type="STRING" id="221988.MS0629"/>
<dbReference type="InterPro" id="IPR000297">
    <property type="entry name" value="PPIase_PpiC"/>
</dbReference>
<keyword evidence="5 6" id="KW-0413">Isomerase</keyword>
<dbReference type="SUPFAM" id="SSF54534">
    <property type="entry name" value="FKBP-like"/>
    <property type="match status" value="1"/>
</dbReference>
<name>Q65UX4_MANSM</name>
<protein>
    <submittedName>
        <fullName evidence="8">SurA protein</fullName>
    </submittedName>
</protein>
<dbReference type="Pfam" id="PF00639">
    <property type="entry name" value="Rotamase"/>
    <property type="match status" value="1"/>
</dbReference>
<dbReference type="eggNOG" id="COG0760">
    <property type="taxonomic scope" value="Bacteria"/>
</dbReference>
<dbReference type="InterPro" id="IPR027304">
    <property type="entry name" value="Trigger_fact/SurA_dom_sf"/>
</dbReference>
<dbReference type="InterPro" id="IPR046357">
    <property type="entry name" value="PPIase_dom_sf"/>
</dbReference>
<evidence type="ECO:0000256" key="5">
    <source>
        <dbReference type="ARBA" id="ARBA00023235"/>
    </source>
</evidence>
<keyword evidence="1" id="KW-0732">Signal</keyword>
<dbReference type="Pfam" id="PF09312">
    <property type="entry name" value="SurA_N"/>
    <property type="match status" value="1"/>
</dbReference>
<organism evidence="8 9">
    <name type="scientific">Mannheimia succiniciproducens (strain KCTC 0769BP / MBEL55E)</name>
    <dbReference type="NCBI Taxonomy" id="221988"/>
    <lineage>
        <taxon>Bacteria</taxon>
        <taxon>Pseudomonadati</taxon>
        <taxon>Pseudomonadota</taxon>
        <taxon>Gammaproteobacteria</taxon>
        <taxon>Pasteurellales</taxon>
        <taxon>Pasteurellaceae</taxon>
        <taxon>Basfia</taxon>
    </lineage>
</organism>
<evidence type="ECO:0000256" key="6">
    <source>
        <dbReference type="PROSITE-ProRule" id="PRU00278"/>
    </source>
</evidence>
<dbReference type="InterPro" id="IPR023058">
    <property type="entry name" value="PPIase_PpiC_CS"/>
</dbReference>
<keyword evidence="3 6" id="KW-0697">Rotamase</keyword>
<evidence type="ECO:0000259" key="7">
    <source>
        <dbReference type="PROSITE" id="PS50198"/>
    </source>
</evidence>
<dbReference type="KEGG" id="msu:MS0629"/>
<dbReference type="PROSITE" id="PS01096">
    <property type="entry name" value="PPIC_PPIASE_1"/>
    <property type="match status" value="1"/>
</dbReference>
<keyword evidence="4" id="KW-0143">Chaperone</keyword>
<dbReference type="Gene3D" id="3.10.50.40">
    <property type="match status" value="1"/>
</dbReference>
<dbReference type="Proteomes" id="UP000000607">
    <property type="component" value="Chromosome"/>
</dbReference>
<proteinExistence type="predicted"/>
<evidence type="ECO:0000256" key="3">
    <source>
        <dbReference type="ARBA" id="ARBA00023110"/>
    </source>
</evidence>
<dbReference type="EMBL" id="AE016827">
    <property type="protein sequence ID" value="AAU37236.1"/>
    <property type="molecule type" value="Genomic_DNA"/>
</dbReference>
<dbReference type="AlphaFoldDB" id="Q65UX4"/>
<dbReference type="SUPFAM" id="SSF109998">
    <property type="entry name" value="Triger factor/SurA peptide-binding domain-like"/>
    <property type="match status" value="1"/>
</dbReference>
<dbReference type="Gene3D" id="1.10.4030.10">
    <property type="entry name" value="Porin chaperone SurA, peptide-binding domain"/>
    <property type="match status" value="1"/>
</dbReference>
<feature type="domain" description="PpiC" evidence="7">
    <location>
        <begin position="207"/>
        <end position="307"/>
    </location>
</feature>
<evidence type="ECO:0000256" key="2">
    <source>
        <dbReference type="ARBA" id="ARBA00022764"/>
    </source>
</evidence>
<evidence type="ECO:0000256" key="1">
    <source>
        <dbReference type="ARBA" id="ARBA00022729"/>
    </source>
</evidence>
<dbReference type="HOGENOM" id="CLU_034646_11_0_6"/>
<evidence type="ECO:0000313" key="8">
    <source>
        <dbReference type="EMBL" id="AAU37236.1"/>
    </source>
</evidence>
<keyword evidence="9" id="KW-1185">Reference proteome</keyword>
<dbReference type="PANTHER" id="PTHR47637">
    <property type="entry name" value="CHAPERONE SURA"/>
    <property type="match status" value="1"/>
</dbReference>
<evidence type="ECO:0000256" key="4">
    <source>
        <dbReference type="ARBA" id="ARBA00023186"/>
    </source>
</evidence>
<sequence>MTVATKWRLFQNKLLSLNFLLKSVSNERNLLNFNNGIMMKPGNLKSLLLVMIGMFAVSVNVQAVEQVVATVDGTPILESQLKRALGKQANNATNRAKALDKIIDDMLVQKAVKEANVHISEGQLDKIVENIAAQNNMTYGQLLDALDYQGIGITKFRNNIRNQLMMAEVRNRSIGKNIDVTREQVETLSKQMLEQAKTQGKKAQVTGTEYQVRHILLKLNPLLNDAQAKAQLNQICSDIQSGKTTFAAAAKDYSKDYLSGANGGDLGYAFPEIYDPAFGQVIKATKKGVISAPFKTQFGWHILEVTDTRQGDMTEAAYRQKAYETLVNQQLQDDAKDWVKALRKGAEIKYLVK</sequence>
<dbReference type="GO" id="GO:0003755">
    <property type="term" value="F:peptidyl-prolyl cis-trans isomerase activity"/>
    <property type="evidence" value="ECO:0007669"/>
    <property type="project" value="UniProtKB-KW"/>
</dbReference>
<reference evidence="8 9" key="1">
    <citation type="journal article" date="2004" name="Nat. Biotechnol.">
        <title>The genome sequence of the capnophilic rumen bacterium Mannheimia succiniciproducens.</title>
        <authorList>
            <person name="Hong S.H."/>
            <person name="Kim J.S."/>
            <person name="Lee S.Y."/>
            <person name="In Y.H."/>
            <person name="Choi S.S."/>
            <person name="Rih J.-K."/>
            <person name="Kim C.H."/>
            <person name="Jeong H."/>
            <person name="Hur C.G."/>
            <person name="Kim J.J."/>
        </authorList>
    </citation>
    <scope>NUCLEOTIDE SEQUENCE [LARGE SCALE GENOMIC DNA]</scope>
    <source>
        <strain evidence="9">KCTC 0769BP / MBEL55E</strain>
    </source>
</reference>
<gene>
    <name evidence="8" type="primary">surA</name>
    <name evidence="8" type="ordered locus">MS0629</name>
</gene>
<dbReference type="PROSITE" id="PS50198">
    <property type="entry name" value="PPIC_PPIASE_2"/>
    <property type="match status" value="1"/>
</dbReference>